<evidence type="ECO:0000313" key="4">
    <source>
        <dbReference type="EMBL" id="TJY40636.1"/>
    </source>
</evidence>
<comment type="catalytic activity">
    <reaction evidence="2">
        <text>a long-chain fatty aldehyde + NADP(+) + CoA = a long-chain fatty acyl-CoA + NADPH + H(+)</text>
        <dbReference type="Rhea" id="RHEA:15437"/>
        <dbReference type="ChEBI" id="CHEBI:15378"/>
        <dbReference type="ChEBI" id="CHEBI:17176"/>
        <dbReference type="ChEBI" id="CHEBI:57287"/>
        <dbReference type="ChEBI" id="CHEBI:57783"/>
        <dbReference type="ChEBI" id="CHEBI:58349"/>
        <dbReference type="ChEBI" id="CHEBI:83139"/>
        <dbReference type="EC" id="1.2.1.50"/>
    </reaction>
</comment>
<dbReference type="AlphaFoldDB" id="A0A4U0F7I1"/>
<evidence type="ECO:0000313" key="5">
    <source>
        <dbReference type="Proteomes" id="UP000309673"/>
    </source>
</evidence>
<keyword evidence="3" id="KW-1133">Transmembrane helix</keyword>
<sequence>MRGDVRMTFANLPEIPRRIGCDDAVAAAERLRPGITAARARPVAYYLNLLDEVGKLWSNPGYRAPIVPMLAASTGHSPELVEYEIDTLSRLLTRDYLASMVEQELGSINILDSWIQAPGLRLRRQSRGLLLHNLAGNALIVAPLSLAYGLITKNVNLVKIPTDEPIFAAAFAQSILSVSPELADELAVLQWSGSDQSVYRALFPLLDGVIHWGGEQSQRSIAHLAAEHDVPLLAHGPKFSFTYLDGPLPCDLADLAEGIASDLVLWEQKACSSPRFILVRADTGYSDAEAIAEALALSLQKATVRWPVTPSDVGRGVRVAAHRHQYELQLGLSGQGKVLASADSQSWTVVLSKILPDHAAINASTDRFVFVCPVASNEEVLAYLSSFGRHQRRLFQVMAYEGNDSDFLDTATQLGVARISRIGEMSCPAPGASHDGGYNLTALTTLHSCPDTTTNIK</sequence>
<proteinExistence type="inferred from homology"/>
<dbReference type="EMBL" id="SUPK01000008">
    <property type="protein sequence ID" value="TJY40636.1"/>
    <property type="molecule type" value="Genomic_DNA"/>
</dbReference>
<dbReference type="OrthoDB" id="580775at2"/>
<organism evidence="4 5">
    <name type="scientific">Cohnella pontilimi</name>
    <dbReference type="NCBI Taxonomy" id="2564100"/>
    <lineage>
        <taxon>Bacteria</taxon>
        <taxon>Bacillati</taxon>
        <taxon>Bacillota</taxon>
        <taxon>Bacilli</taxon>
        <taxon>Bacillales</taxon>
        <taxon>Paenibacillaceae</taxon>
        <taxon>Cohnella</taxon>
    </lineage>
</organism>
<dbReference type="PIRSF" id="PIRSF009414">
    <property type="entry name" value="LuxC"/>
    <property type="match status" value="1"/>
</dbReference>
<dbReference type="GO" id="GO:0003995">
    <property type="term" value="F:acyl-CoA dehydrogenase activity"/>
    <property type="evidence" value="ECO:0007669"/>
    <property type="project" value="InterPro"/>
</dbReference>
<dbReference type="InterPro" id="IPR008670">
    <property type="entry name" value="CoA_reduct_LuxC"/>
</dbReference>
<feature type="transmembrane region" description="Helical" evidence="3">
    <location>
        <begin position="129"/>
        <end position="151"/>
    </location>
</feature>
<evidence type="ECO:0000256" key="1">
    <source>
        <dbReference type="ARBA" id="ARBA00022857"/>
    </source>
</evidence>
<protein>
    <recommendedName>
        <fullName evidence="2">Acyl-CoA reductase</fullName>
        <ecNumber evidence="2">1.2.1.50</ecNumber>
    </recommendedName>
</protein>
<keyword evidence="2" id="KW-0560">Oxidoreductase</keyword>
<keyword evidence="3" id="KW-0472">Membrane</keyword>
<keyword evidence="5" id="KW-1185">Reference proteome</keyword>
<comment type="similarity">
    <text evidence="2">Belongs to the LuxC family.</text>
</comment>
<evidence type="ECO:0000256" key="2">
    <source>
        <dbReference type="PIRNR" id="PIRNR009414"/>
    </source>
</evidence>
<dbReference type="Pfam" id="PF05893">
    <property type="entry name" value="LuxC"/>
    <property type="match status" value="1"/>
</dbReference>
<reference evidence="4 5" key="1">
    <citation type="submission" date="2019-04" db="EMBL/GenBank/DDBJ databases">
        <title>Cohnella sp. nov., isolated from soil.</title>
        <authorList>
            <person name="Kim W."/>
        </authorList>
    </citation>
    <scope>NUCLEOTIDE SEQUENCE [LARGE SCALE GENOMIC DNA]</scope>
    <source>
        <strain evidence="4 5">CAU 1483</strain>
    </source>
</reference>
<keyword evidence="1 2" id="KW-0521">NADP</keyword>
<dbReference type="GO" id="GO:0050062">
    <property type="term" value="F:long-chain-fatty-acyl-CoA reductase activity"/>
    <property type="evidence" value="ECO:0007669"/>
    <property type="project" value="UniProtKB-EC"/>
</dbReference>
<dbReference type="SUPFAM" id="SSF53720">
    <property type="entry name" value="ALDH-like"/>
    <property type="match status" value="1"/>
</dbReference>
<dbReference type="EC" id="1.2.1.50" evidence="2"/>
<evidence type="ECO:0000256" key="3">
    <source>
        <dbReference type="SAM" id="Phobius"/>
    </source>
</evidence>
<accession>A0A4U0F7I1</accession>
<keyword evidence="3" id="KW-0812">Transmembrane</keyword>
<dbReference type="Proteomes" id="UP000309673">
    <property type="component" value="Unassembled WGS sequence"/>
</dbReference>
<dbReference type="InterPro" id="IPR016161">
    <property type="entry name" value="Ald_DH/histidinol_DH"/>
</dbReference>
<name>A0A4U0F7I1_9BACL</name>
<comment type="caution">
    <text evidence="4">The sequence shown here is derived from an EMBL/GenBank/DDBJ whole genome shotgun (WGS) entry which is preliminary data.</text>
</comment>
<dbReference type="GO" id="GO:0008218">
    <property type="term" value="P:bioluminescence"/>
    <property type="evidence" value="ECO:0007669"/>
    <property type="project" value="InterPro"/>
</dbReference>
<gene>
    <name evidence="4" type="ORF">E5161_15875</name>
</gene>